<protein>
    <submittedName>
        <fullName evidence="5">UTRA domain-containing protein</fullName>
    </submittedName>
</protein>
<dbReference type="PANTHER" id="PTHR44846:SF1">
    <property type="entry name" value="MANNOSYL-D-GLYCERATE TRANSPORT_METABOLISM SYSTEM REPRESSOR MNGR-RELATED"/>
    <property type="match status" value="1"/>
</dbReference>
<keyword evidence="3" id="KW-0804">Transcription</keyword>
<dbReference type="InterPro" id="IPR036388">
    <property type="entry name" value="WH-like_DNA-bd_sf"/>
</dbReference>
<dbReference type="Pfam" id="PF07702">
    <property type="entry name" value="UTRA"/>
    <property type="match status" value="1"/>
</dbReference>
<dbReference type="InterPro" id="IPR036390">
    <property type="entry name" value="WH_DNA-bd_sf"/>
</dbReference>
<dbReference type="PROSITE" id="PS50949">
    <property type="entry name" value="HTH_GNTR"/>
    <property type="match status" value="1"/>
</dbReference>
<dbReference type="InterPro" id="IPR011663">
    <property type="entry name" value="UTRA"/>
</dbReference>
<keyword evidence="6" id="KW-1185">Reference proteome</keyword>
<dbReference type="GO" id="GO:0003677">
    <property type="term" value="F:DNA binding"/>
    <property type="evidence" value="ECO:0007669"/>
    <property type="project" value="UniProtKB-KW"/>
</dbReference>
<keyword evidence="2" id="KW-0238">DNA-binding</keyword>
<dbReference type="SMART" id="SM00866">
    <property type="entry name" value="UTRA"/>
    <property type="match status" value="1"/>
</dbReference>
<dbReference type="Gene3D" id="3.40.1410.10">
    <property type="entry name" value="Chorismate lyase-like"/>
    <property type="match status" value="1"/>
</dbReference>
<dbReference type="InterPro" id="IPR000524">
    <property type="entry name" value="Tscrpt_reg_HTH_GntR"/>
</dbReference>
<dbReference type="InterPro" id="IPR028978">
    <property type="entry name" value="Chorismate_lyase_/UTRA_dom_sf"/>
</dbReference>
<dbReference type="Pfam" id="PF00392">
    <property type="entry name" value="GntR"/>
    <property type="match status" value="1"/>
</dbReference>
<proteinExistence type="predicted"/>
<dbReference type="RefSeq" id="WP_152349672.1">
    <property type="nucleotide sequence ID" value="NZ_WBSN01000002.1"/>
</dbReference>
<dbReference type="SUPFAM" id="SSF46785">
    <property type="entry name" value="Winged helix' DNA-binding domain"/>
    <property type="match status" value="1"/>
</dbReference>
<reference evidence="5 6" key="1">
    <citation type="submission" date="2019-10" db="EMBL/GenBank/DDBJ databases">
        <title>Bifidobacterium from non-human primates.</title>
        <authorList>
            <person name="Modesto M."/>
        </authorList>
    </citation>
    <scope>NUCLEOTIDE SEQUENCE [LARGE SCALE GENOMIC DNA]</scope>
    <source>
        <strain evidence="5 6">TREC</strain>
    </source>
</reference>
<name>A0A7K3THB0_9BIFI</name>
<evidence type="ECO:0000256" key="2">
    <source>
        <dbReference type="ARBA" id="ARBA00023125"/>
    </source>
</evidence>
<dbReference type="EMBL" id="WHZY01000004">
    <property type="protein sequence ID" value="NEG78074.1"/>
    <property type="molecule type" value="Genomic_DNA"/>
</dbReference>
<dbReference type="Proteomes" id="UP000469763">
    <property type="component" value="Unassembled WGS sequence"/>
</dbReference>
<dbReference type="GO" id="GO:0003700">
    <property type="term" value="F:DNA-binding transcription factor activity"/>
    <property type="evidence" value="ECO:0007669"/>
    <property type="project" value="InterPro"/>
</dbReference>
<dbReference type="InterPro" id="IPR050679">
    <property type="entry name" value="Bact_HTH_transcr_reg"/>
</dbReference>
<evidence type="ECO:0000256" key="1">
    <source>
        <dbReference type="ARBA" id="ARBA00023015"/>
    </source>
</evidence>
<dbReference type="GO" id="GO:0045892">
    <property type="term" value="P:negative regulation of DNA-templated transcription"/>
    <property type="evidence" value="ECO:0007669"/>
    <property type="project" value="TreeGrafter"/>
</dbReference>
<dbReference type="AlphaFoldDB" id="A0A7K3THB0"/>
<dbReference type="PANTHER" id="PTHR44846">
    <property type="entry name" value="MANNOSYL-D-GLYCERATE TRANSPORT/METABOLISM SYSTEM REPRESSOR MNGR-RELATED"/>
    <property type="match status" value="1"/>
</dbReference>
<evidence type="ECO:0000256" key="3">
    <source>
        <dbReference type="ARBA" id="ARBA00023163"/>
    </source>
</evidence>
<sequence length="255" mass="28543">MDGSRHRMPVSEIIYRVRSLIRDRELEPGEKLGSERGLSADFGISRSDLRVALASLESTHEVIRKIGRGGGIVVADRRLERNFNTSESLPVIARRQGFTLSSVVLRAVITPASPSDVRLLELAGPSPMIYDVTRLRLIDGEPLSVEASRLPADLFPQFLMRDLTEPFYTMFERYYDVHPVAVDETMETIAADADIASKLGAAPGTPLVRIRRIARDALDRPCERAVDCYLADRIRFTMHHSGYVRLSATRTPVPR</sequence>
<organism evidence="5 6">
    <name type="scientific">Bifidobacterium avesanii</name>
    <dbReference type="NCBI Taxonomy" id="1798157"/>
    <lineage>
        <taxon>Bacteria</taxon>
        <taxon>Bacillati</taxon>
        <taxon>Actinomycetota</taxon>
        <taxon>Actinomycetes</taxon>
        <taxon>Bifidobacteriales</taxon>
        <taxon>Bifidobacteriaceae</taxon>
        <taxon>Bifidobacterium</taxon>
    </lineage>
</organism>
<keyword evidence="1" id="KW-0805">Transcription regulation</keyword>
<gene>
    <name evidence="5" type="ORF">GFD22_03630</name>
</gene>
<accession>A0A7K3THB0</accession>
<feature type="domain" description="HTH gntR-type" evidence="4">
    <location>
        <begin position="7"/>
        <end position="77"/>
    </location>
</feature>
<dbReference type="OrthoDB" id="7363114at2"/>
<evidence type="ECO:0000313" key="6">
    <source>
        <dbReference type="Proteomes" id="UP000469763"/>
    </source>
</evidence>
<dbReference type="SUPFAM" id="SSF64288">
    <property type="entry name" value="Chorismate lyase-like"/>
    <property type="match status" value="1"/>
</dbReference>
<dbReference type="Gene3D" id="1.10.10.10">
    <property type="entry name" value="Winged helix-like DNA-binding domain superfamily/Winged helix DNA-binding domain"/>
    <property type="match status" value="1"/>
</dbReference>
<dbReference type="SMART" id="SM00345">
    <property type="entry name" value="HTH_GNTR"/>
    <property type="match status" value="1"/>
</dbReference>
<comment type="caution">
    <text evidence="5">The sequence shown here is derived from an EMBL/GenBank/DDBJ whole genome shotgun (WGS) entry which is preliminary data.</text>
</comment>
<evidence type="ECO:0000313" key="5">
    <source>
        <dbReference type="EMBL" id="NEG78074.1"/>
    </source>
</evidence>
<evidence type="ECO:0000259" key="4">
    <source>
        <dbReference type="PROSITE" id="PS50949"/>
    </source>
</evidence>